<evidence type="ECO:0000256" key="17">
    <source>
        <dbReference type="RuleBase" id="RU003403"/>
    </source>
</evidence>
<evidence type="ECO:0000256" key="10">
    <source>
        <dbReference type="ARBA" id="ARBA00022982"/>
    </source>
</evidence>
<evidence type="ECO:0000256" key="11">
    <source>
        <dbReference type="ARBA" id="ARBA00022989"/>
    </source>
</evidence>
<proteinExistence type="inferred from homology"/>
<dbReference type="GO" id="GO:0005743">
    <property type="term" value="C:mitochondrial inner membrane"/>
    <property type="evidence" value="ECO:0007669"/>
    <property type="project" value="UniProtKB-SubCell"/>
</dbReference>
<comment type="subcellular location">
    <subcellularLocation>
        <location evidence="1 17">Mitochondrion inner membrane</location>
        <topology evidence="1 17">Multi-pass membrane protein</topology>
    </subcellularLocation>
</comment>
<evidence type="ECO:0000256" key="14">
    <source>
        <dbReference type="ARBA" id="ARBA00023128"/>
    </source>
</evidence>
<keyword evidence="7 17" id="KW-0812">Transmembrane</keyword>
<dbReference type="EC" id="7.1.1.2" evidence="3 17"/>
<dbReference type="InterPro" id="IPR001750">
    <property type="entry name" value="ND/Mrp_TM"/>
</dbReference>
<dbReference type="PANTHER" id="PTHR46552">
    <property type="entry name" value="NADH-UBIQUINONE OXIDOREDUCTASE CHAIN 2"/>
    <property type="match status" value="1"/>
</dbReference>
<keyword evidence="11 17" id="KW-1133">Transmembrane helix</keyword>
<sequence>MNKKISVFIILLMLSTLLVITSTNTMFTWMMMELNMMVFTPLICLLGSTNEADTSIKYLVPQSLASSLFMMSIIMTSYWPYSNVLASISLLMKVGSAPFHAWFPVIMYSINLMAGFLMMTWQKLIPLFMIMNTQLSYPPLILMSAAITALWGSVAGLNQTNMMSLLTFSSIAHLSWLISASILNPNMSLFYFATYTLTLLPIFLVMQTFNKKTHKAILQSSMNTYLQVILTMNLLSLAGMPPFAMFTAKIPIIIMMTKSLPILAVMLISTTISLCFYMTIIFSVLLSPMYLMMSMIKSNMLKNSFALSIMFQLSCLPLTLYFISNWLGKLK</sequence>
<evidence type="ECO:0000256" key="3">
    <source>
        <dbReference type="ARBA" id="ARBA00012944"/>
    </source>
</evidence>
<protein>
    <recommendedName>
        <fullName evidence="4 17">NADH-ubiquinone oxidoreductase chain 2</fullName>
        <ecNumber evidence="3 17">7.1.1.2</ecNumber>
    </recommendedName>
</protein>
<evidence type="ECO:0000256" key="8">
    <source>
        <dbReference type="ARBA" id="ARBA00022792"/>
    </source>
</evidence>
<feature type="transmembrane region" description="Helical" evidence="17">
    <location>
        <begin position="99"/>
        <end position="119"/>
    </location>
</feature>
<evidence type="ECO:0000256" key="2">
    <source>
        <dbReference type="ARBA" id="ARBA00007012"/>
    </source>
</evidence>
<dbReference type="GO" id="GO:0006120">
    <property type="term" value="P:mitochondrial electron transport, NADH to ubiquinone"/>
    <property type="evidence" value="ECO:0007669"/>
    <property type="project" value="InterPro"/>
</dbReference>
<comment type="similarity">
    <text evidence="2 17">Belongs to the complex I subunit 2 family.</text>
</comment>
<dbReference type="InterPro" id="IPR050175">
    <property type="entry name" value="Complex_I_Subunit_2"/>
</dbReference>
<dbReference type="Pfam" id="PF00361">
    <property type="entry name" value="Proton_antipo_M"/>
    <property type="match status" value="1"/>
</dbReference>
<evidence type="ECO:0000256" key="12">
    <source>
        <dbReference type="ARBA" id="ARBA00023027"/>
    </source>
</evidence>
<dbReference type="GO" id="GO:0008137">
    <property type="term" value="F:NADH dehydrogenase (ubiquinone) activity"/>
    <property type="evidence" value="ECO:0007669"/>
    <property type="project" value="UniProtKB-EC"/>
</dbReference>
<keyword evidence="10 17" id="KW-0249">Electron transport</keyword>
<keyword evidence="14 17" id="KW-0496">Mitochondrion</keyword>
<keyword evidence="9 17" id="KW-1278">Translocase</keyword>
<keyword evidence="8 17" id="KW-0999">Mitochondrion inner membrane</keyword>
<feature type="transmembrane region" description="Helical" evidence="17">
    <location>
        <begin position="190"/>
        <end position="209"/>
    </location>
</feature>
<name>Q956C1_SINWO</name>
<gene>
    <name evidence="19" type="primary">ND2</name>
</gene>
<dbReference type="PANTHER" id="PTHR46552:SF1">
    <property type="entry name" value="NADH-UBIQUINONE OXIDOREDUCTASE CHAIN 2"/>
    <property type="match status" value="1"/>
</dbReference>
<feature type="transmembrane region" description="Helical" evidence="17">
    <location>
        <begin position="140"/>
        <end position="157"/>
    </location>
</feature>
<feature type="transmembrane region" description="Helical" evidence="17">
    <location>
        <begin position="260"/>
        <end position="285"/>
    </location>
</feature>
<evidence type="ECO:0000256" key="5">
    <source>
        <dbReference type="ARBA" id="ARBA00022448"/>
    </source>
</evidence>
<geneLocation type="mitochondrion" evidence="19"/>
<evidence type="ECO:0000313" key="19">
    <source>
        <dbReference type="EMBL" id="BAB62782.1"/>
    </source>
</evidence>
<comment type="catalytic activity">
    <reaction evidence="16 17">
        <text>a ubiquinone + NADH + 5 H(+)(in) = a ubiquinol + NAD(+) + 4 H(+)(out)</text>
        <dbReference type="Rhea" id="RHEA:29091"/>
        <dbReference type="Rhea" id="RHEA-COMP:9565"/>
        <dbReference type="Rhea" id="RHEA-COMP:9566"/>
        <dbReference type="ChEBI" id="CHEBI:15378"/>
        <dbReference type="ChEBI" id="CHEBI:16389"/>
        <dbReference type="ChEBI" id="CHEBI:17976"/>
        <dbReference type="ChEBI" id="CHEBI:57540"/>
        <dbReference type="ChEBI" id="CHEBI:57945"/>
        <dbReference type="EC" id="7.1.1.2"/>
    </reaction>
</comment>
<keyword evidence="12 17" id="KW-0520">NAD</keyword>
<dbReference type="InterPro" id="IPR003917">
    <property type="entry name" value="NADH_UbQ_OxRdtase_chain2"/>
</dbReference>
<keyword evidence="13 17" id="KW-0830">Ubiquinone</keyword>
<keyword evidence="5" id="KW-0813">Transport</keyword>
<feature type="transmembrane region" description="Helical" evidence="17">
    <location>
        <begin position="163"/>
        <end position="183"/>
    </location>
</feature>
<evidence type="ECO:0000259" key="18">
    <source>
        <dbReference type="Pfam" id="PF00361"/>
    </source>
</evidence>
<accession>Q956C1</accession>
<organism evidence="19">
    <name type="scientific">Sinanodonta woodiana</name>
    <name type="common">Chinese pond mussel</name>
    <name type="synonym">Anodonta woodiana</name>
    <dbReference type="NCBI Taxonomy" id="1069815"/>
    <lineage>
        <taxon>Eukaryota</taxon>
        <taxon>Metazoa</taxon>
        <taxon>Spiralia</taxon>
        <taxon>Lophotrochozoa</taxon>
        <taxon>Mollusca</taxon>
        <taxon>Bivalvia</taxon>
        <taxon>Autobranchia</taxon>
        <taxon>Heteroconchia</taxon>
        <taxon>Palaeoheterodonta</taxon>
        <taxon>Unionida</taxon>
        <taxon>Unionoidea</taxon>
        <taxon>Unionidae</taxon>
        <taxon>Unioninae</taxon>
        <taxon>Sinanodonta</taxon>
    </lineage>
</organism>
<evidence type="ECO:0000256" key="16">
    <source>
        <dbReference type="ARBA" id="ARBA00049551"/>
    </source>
</evidence>
<keyword evidence="6 17" id="KW-0679">Respiratory chain</keyword>
<feature type="transmembrane region" description="Helical" evidence="17">
    <location>
        <begin position="305"/>
        <end position="323"/>
    </location>
</feature>
<feature type="transmembrane region" description="Helical" evidence="17">
    <location>
        <begin position="5"/>
        <end position="21"/>
    </location>
</feature>
<reference evidence="19" key="1">
    <citation type="submission" date="2001-02" db="EMBL/GenBank/DDBJ databases">
        <title>Evolutionary diversity between the gender-associate mitochondrial DNA genomes of freshwater mussels.</title>
        <authorList>
            <person name="Okazaki M."/>
            <person name="Ueshima R."/>
        </authorList>
    </citation>
    <scope>NUCLEOTIDE SEQUENCE</scope>
</reference>
<keyword evidence="15 17" id="KW-0472">Membrane</keyword>
<dbReference type="PRINTS" id="PR01436">
    <property type="entry name" value="NADHDHGNASE2"/>
</dbReference>
<evidence type="ECO:0000256" key="6">
    <source>
        <dbReference type="ARBA" id="ARBA00022660"/>
    </source>
</evidence>
<dbReference type="AlphaFoldDB" id="Q956C1"/>
<evidence type="ECO:0000256" key="4">
    <source>
        <dbReference type="ARBA" id="ARBA00021008"/>
    </source>
</evidence>
<evidence type="ECO:0000256" key="1">
    <source>
        <dbReference type="ARBA" id="ARBA00004448"/>
    </source>
</evidence>
<dbReference type="EMBL" id="AB055626">
    <property type="protein sequence ID" value="BAB62782.1"/>
    <property type="molecule type" value="Genomic_DNA"/>
</dbReference>
<evidence type="ECO:0000256" key="9">
    <source>
        <dbReference type="ARBA" id="ARBA00022967"/>
    </source>
</evidence>
<evidence type="ECO:0000256" key="15">
    <source>
        <dbReference type="ARBA" id="ARBA00023136"/>
    </source>
</evidence>
<evidence type="ECO:0000256" key="7">
    <source>
        <dbReference type="ARBA" id="ARBA00022692"/>
    </source>
</evidence>
<feature type="domain" description="NADH:quinone oxidoreductase/Mrp antiporter transmembrane" evidence="18">
    <location>
        <begin position="87"/>
        <end position="272"/>
    </location>
</feature>
<evidence type="ECO:0000256" key="13">
    <source>
        <dbReference type="ARBA" id="ARBA00023075"/>
    </source>
</evidence>
<feature type="transmembrane region" description="Helical" evidence="17">
    <location>
        <begin position="229"/>
        <end position="248"/>
    </location>
</feature>
<comment type="function">
    <text evidence="17">Core subunit of the mitochondrial membrane respiratory chain NADH dehydrogenase (Complex I) which catalyzes electron transfer from NADH through the respiratory chain, using ubiquinone as an electron acceptor. Essential for the catalytic activity and assembly of complex I.</text>
</comment>